<accession>A0A1L8CYC8</accession>
<evidence type="ECO:0000313" key="3">
    <source>
        <dbReference type="Proteomes" id="UP000187485"/>
    </source>
</evidence>
<dbReference type="AlphaFoldDB" id="A0A1L8CYC8"/>
<dbReference type="STRING" id="870242.cpu_23910"/>
<dbReference type="InterPro" id="IPR055247">
    <property type="entry name" value="InsJ-like_HTH"/>
</dbReference>
<reference evidence="3" key="1">
    <citation type="submission" date="2016-12" db="EMBL/GenBank/DDBJ databases">
        <title>Draft Genome Sequences od Carboxydothermus pertinax and islandicus, Hydrogenogenic Carboxydotrophic Bacteria.</title>
        <authorList>
            <person name="Fukuyama Y."/>
            <person name="Ohmae K."/>
            <person name="Yoneda Y."/>
            <person name="Yoshida T."/>
            <person name="Sako Y."/>
        </authorList>
    </citation>
    <scope>NUCLEOTIDE SEQUENCE [LARGE SCALE GENOMIC DNA]</scope>
    <source>
        <strain evidence="3">Ug1</strain>
    </source>
</reference>
<comment type="caution">
    <text evidence="2">The sequence shown here is derived from an EMBL/GenBank/DDBJ whole genome shotgun (WGS) entry which is preliminary data.</text>
</comment>
<dbReference type="EMBL" id="BDJK01000059">
    <property type="protein sequence ID" value="GAV23881.1"/>
    <property type="molecule type" value="Genomic_DNA"/>
</dbReference>
<evidence type="ECO:0000313" key="2">
    <source>
        <dbReference type="EMBL" id="GAV23881.1"/>
    </source>
</evidence>
<gene>
    <name evidence="2" type="ORF">cpu_23910</name>
</gene>
<feature type="domain" description="Insertion element IS150 protein InsJ-like helix-turn-helix" evidence="1">
    <location>
        <begin position="28"/>
        <end position="71"/>
    </location>
</feature>
<dbReference type="Pfam" id="PF13518">
    <property type="entry name" value="HTH_28"/>
    <property type="match status" value="1"/>
</dbReference>
<protein>
    <submittedName>
        <fullName evidence="2">IS481 family transposase</fullName>
    </submittedName>
</protein>
<organism evidence="2 3">
    <name type="scientific">Carboxydothermus pertinax</name>
    <dbReference type="NCBI Taxonomy" id="870242"/>
    <lineage>
        <taxon>Bacteria</taxon>
        <taxon>Bacillati</taxon>
        <taxon>Bacillota</taxon>
        <taxon>Clostridia</taxon>
        <taxon>Thermoanaerobacterales</taxon>
        <taxon>Thermoanaerobacteraceae</taxon>
        <taxon>Carboxydothermus</taxon>
    </lineage>
</organism>
<name>A0A1L8CYC8_9THEO</name>
<dbReference type="Proteomes" id="UP000187485">
    <property type="component" value="Unassembled WGS sequence"/>
</dbReference>
<keyword evidence="3" id="KW-1185">Reference proteome</keyword>
<proteinExistence type="predicted"/>
<sequence>MPKESSYQQEIALERFALIAPLLEPDLEAAEKRQRRKEILAKSQISSRTLRRYLQLYRQQGLIGLMPKIRSDNGSSRTISHETIEEA</sequence>
<evidence type="ECO:0000259" key="1">
    <source>
        <dbReference type="Pfam" id="PF13518"/>
    </source>
</evidence>
<feature type="non-terminal residue" evidence="2">
    <location>
        <position position="87"/>
    </location>
</feature>